<dbReference type="InterPro" id="IPR016024">
    <property type="entry name" value="ARM-type_fold"/>
</dbReference>
<evidence type="ECO:0000313" key="1">
    <source>
        <dbReference type="EMBL" id="MFB9624284.1"/>
    </source>
</evidence>
<dbReference type="RefSeq" id="WP_344985731.1">
    <property type="nucleotide sequence ID" value="NZ_BAAAXV010000001.1"/>
</dbReference>
<reference evidence="1 2" key="1">
    <citation type="submission" date="2024-09" db="EMBL/GenBank/DDBJ databases">
        <authorList>
            <person name="Sun Q."/>
            <person name="Mori K."/>
        </authorList>
    </citation>
    <scope>NUCLEOTIDE SEQUENCE [LARGE SCALE GENOMIC DNA]</scope>
    <source>
        <strain evidence="1 2">JCM 3143</strain>
    </source>
</reference>
<dbReference type="InterPro" id="IPR011989">
    <property type="entry name" value="ARM-like"/>
</dbReference>
<gene>
    <name evidence="1" type="ORF">ACFFSA_14450</name>
</gene>
<comment type="caution">
    <text evidence="1">The sequence shown here is derived from an EMBL/GenBank/DDBJ whole genome shotgun (WGS) entry which is preliminary data.</text>
</comment>
<evidence type="ECO:0000313" key="2">
    <source>
        <dbReference type="Proteomes" id="UP001589532"/>
    </source>
</evidence>
<dbReference type="Gene3D" id="1.25.10.10">
    <property type="entry name" value="Leucine-rich Repeat Variant"/>
    <property type="match status" value="1"/>
</dbReference>
<dbReference type="Proteomes" id="UP001589532">
    <property type="component" value="Unassembled WGS sequence"/>
</dbReference>
<dbReference type="SUPFAM" id="SSF48371">
    <property type="entry name" value="ARM repeat"/>
    <property type="match status" value="1"/>
</dbReference>
<proteinExistence type="predicted"/>
<name>A0ABV5RXW7_9ACTN</name>
<protein>
    <recommendedName>
        <fullName evidence="3">HEAT repeat domain-containing protein</fullName>
    </recommendedName>
</protein>
<evidence type="ECO:0008006" key="3">
    <source>
        <dbReference type="Google" id="ProtNLM"/>
    </source>
</evidence>
<dbReference type="EMBL" id="JBHMBW010000012">
    <property type="protein sequence ID" value="MFB9624284.1"/>
    <property type="molecule type" value="Genomic_DNA"/>
</dbReference>
<keyword evidence="2" id="KW-1185">Reference proteome</keyword>
<organism evidence="1 2">
    <name type="scientific">Nonomuraea helvata</name>
    <dbReference type="NCBI Taxonomy" id="37484"/>
    <lineage>
        <taxon>Bacteria</taxon>
        <taxon>Bacillati</taxon>
        <taxon>Actinomycetota</taxon>
        <taxon>Actinomycetes</taxon>
        <taxon>Streptosporangiales</taxon>
        <taxon>Streptosporangiaceae</taxon>
        <taxon>Nonomuraea</taxon>
    </lineage>
</organism>
<sequence>MQTQAGDDLIERIRTHSADDDVVGPAANDLLSELYAGYPVENLGRLLHSGDDAAVGAGIWLLSELGERAAPMMDEIPALLAHPLRRVRYFAIEVVLLCADARHGSVIAQVMNLSRDFESAVRWKVLEFLAEATDDQLAAGAAALEPGQVKELAEWLIRLDEEEEPDPRDVVARLEGPDPLARLFAAAAAAHLSDEDDPNLLQHAATADDEEISSFARQRLEELTG</sequence>
<accession>A0ABV5RXW7</accession>